<evidence type="ECO:0000313" key="4">
    <source>
        <dbReference type="Proteomes" id="UP000186817"/>
    </source>
</evidence>
<feature type="domain" description="J" evidence="2">
    <location>
        <begin position="201"/>
        <end position="267"/>
    </location>
</feature>
<dbReference type="GO" id="GO:0005634">
    <property type="term" value="C:nucleus"/>
    <property type="evidence" value="ECO:0007669"/>
    <property type="project" value="TreeGrafter"/>
</dbReference>
<dbReference type="Proteomes" id="UP000186817">
    <property type="component" value="Unassembled WGS sequence"/>
</dbReference>
<dbReference type="Pfam" id="PF00226">
    <property type="entry name" value="DnaJ"/>
    <property type="match status" value="1"/>
</dbReference>
<dbReference type="CDD" id="cd06257">
    <property type="entry name" value="DnaJ"/>
    <property type="match status" value="1"/>
</dbReference>
<evidence type="ECO:0000259" key="2">
    <source>
        <dbReference type="PROSITE" id="PS50076"/>
    </source>
</evidence>
<dbReference type="EMBL" id="LSRX01000425">
    <property type="protein sequence ID" value="OLP97640.1"/>
    <property type="molecule type" value="Genomic_DNA"/>
</dbReference>
<feature type="region of interest" description="Disordered" evidence="1">
    <location>
        <begin position="260"/>
        <end position="285"/>
    </location>
</feature>
<dbReference type="InterPro" id="IPR039477">
    <property type="entry name" value="ILEI/PANDER_dom"/>
</dbReference>
<keyword evidence="4" id="KW-1185">Reference proteome</keyword>
<dbReference type="InterPro" id="IPR001623">
    <property type="entry name" value="DnaJ_domain"/>
</dbReference>
<feature type="region of interest" description="Disordered" evidence="1">
    <location>
        <begin position="926"/>
        <end position="1015"/>
    </location>
</feature>
<comment type="caution">
    <text evidence="3">The sequence shown here is derived from an EMBL/GenBank/DDBJ whole genome shotgun (WGS) entry which is preliminary data.</text>
</comment>
<dbReference type="PROSITE" id="PS00636">
    <property type="entry name" value="DNAJ_1"/>
    <property type="match status" value="1"/>
</dbReference>
<dbReference type="Gene3D" id="1.10.287.110">
    <property type="entry name" value="DnaJ domain"/>
    <property type="match status" value="1"/>
</dbReference>
<dbReference type="GO" id="GO:0051082">
    <property type="term" value="F:unfolded protein binding"/>
    <property type="evidence" value="ECO:0007669"/>
    <property type="project" value="TreeGrafter"/>
</dbReference>
<dbReference type="InterPro" id="IPR036869">
    <property type="entry name" value="J_dom_sf"/>
</dbReference>
<dbReference type="PRINTS" id="PR00625">
    <property type="entry name" value="JDOMAIN"/>
</dbReference>
<feature type="compositionally biased region" description="Basic and acidic residues" evidence="1">
    <location>
        <begin position="1003"/>
        <end position="1012"/>
    </location>
</feature>
<evidence type="ECO:0000256" key="1">
    <source>
        <dbReference type="SAM" id="MobiDB-lite"/>
    </source>
</evidence>
<dbReference type="PANTHER" id="PTHR43948">
    <property type="entry name" value="DNAJ HOMOLOG SUBFAMILY B"/>
    <property type="match status" value="1"/>
</dbReference>
<protein>
    <submittedName>
        <fullName evidence="3">DnaJ-like subfamily B member 7</fullName>
    </submittedName>
</protein>
<accession>A0A1Q9DR31</accession>
<dbReference type="PANTHER" id="PTHR43948:SF10">
    <property type="entry name" value="MRJ, ISOFORM E"/>
    <property type="match status" value="1"/>
</dbReference>
<evidence type="ECO:0000313" key="3">
    <source>
        <dbReference type="EMBL" id="OLP97640.1"/>
    </source>
</evidence>
<dbReference type="GO" id="GO:0051087">
    <property type="term" value="F:protein-folding chaperone binding"/>
    <property type="evidence" value="ECO:0007669"/>
    <property type="project" value="TreeGrafter"/>
</dbReference>
<dbReference type="AlphaFoldDB" id="A0A1Q9DR31"/>
<feature type="compositionally biased region" description="Pro residues" evidence="1">
    <location>
        <begin position="447"/>
        <end position="479"/>
    </location>
</feature>
<dbReference type="SUPFAM" id="SSF46565">
    <property type="entry name" value="Chaperone J-domain"/>
    <property type="match status" value="1"/>
</dbReference>
<name>A0A1Q9DR31_SYMMI</name>
<dbReference type="OrthoDB" id="434694at2759"/>
<feature type="compositionally biased region" description="Basic and acidic residues" evidence="1">
    <location>
        <begin position="276"/>
        <end position="285"/>
    </location>
</feature>
<dbReference type="Pfam" id="PF15711">
    <property type="entry name" value="ILEI"/>
    <property type="match status" value="1"/>
</dbReference>
<feature type="region of interest" description="Disordered" evidence="1">
    <location>
        <begin position="434"/>
        <end position="498"/>
    </location>
</feature>
<gene>
    <name evidence="3" type="primary">Dnajb7</name>
    <name evidence="3" type="ORF">AK812_SmicGene19991</name>
</gene>
<dbReference type="SMART" id="SM00271">
    <property type="entry name" value="DnaJ"/>
    <property type="match status" value="1"/>
</dbReference>
<dbReference type="GO" id="GO:0005737">
    <property type="term" value="C:cytoplasm"/>
    <property type="evidence" value="ECO:0007669"/>
    <property type="project" value="TreeGrafter"/>
</dbReference>
<feature type="region of interest" description="Disordered" evidence="1">
    <location>
        <begin position="362"/>
        <end position="394"/>
    </location>
</feature>
<proteinExistence type="predicted"/>
<reference evidence="3 4" key="1">
    <citation type="submission" date="2016-02" db="EMBL/GenBank/DDBJ databases">
        <title>Genome analysis of coral dinoflagellate symbionts highlights evolutionary adaptations to a symbiotic lifestyle.</title>
        <authorList>
            <person name="Aranda M."/>
            <person name="Li Y."/>
            <person name="Liew Y.J."/>
            <person name="Baumgarten S."/>
            <person name="Simakov O."/>
            <person name="Wilson M."/>
            <person name="Piel J."/>
            <person name="Ashoor H."/>
            <person name="Bougouffa S."/>
            <person name="Bajic V.B."/>
            <person name="Ryu T."/>
            <person name="Ravasi T."/>
            <person name="Bayer T."/>
            <person name="Micklem G."/>
            <person name="Kim H."/>
            <person name="Bhak J."/>
            <person name="Lajeunesse T.C."/>
            <person name="Voolstra C.R."/>
        </authorList>
    </citation>
    <scope>NUCLEOTIDE SEQUENCE [LARGE SCALE GENOMIC DNA]</scope>
    <source>
        <strain evidence="3 4">CCMP2467</strain>
    </source>
</reference>
<feature type="compositionally biased region" description="Pro residues" evidence="1">
    <location>
        <begin position="964"/>
        <end position="978"/>
    </location>
</feature>
<organism evidence="3 4">
    <name type="scientific">Symbiodinium microadriaticum</name>
    <name type="common">Dinoflagellate</name>
    <name type="synonym">Zooxanthella microadriatica</name>
    <dbReference type="NCBI Taxonomy" id="2951"/>
    <lineage>
        <taxon>Eukaryota</taxon>
        <taxon>Sar</taxon>
        <taxon>Alveolata</taxon>
        <taxon>Dinophyceae</taxon>
        <taxon>Suessiales</taxon>
        <taxon>Symbiodiniaceae</taxon>
        <taxon>Symbiodinium</taxon>
    </lineage>
</organism>
<dbReference type="PROSITE" id="PS50076">
    <property type="entry name" value="DNAJ_2"/>
    <property type="match status" value="1"/>
</dbReference>
<sequence>MSEGHRSFTGTRGRSSRRLPLLFACAVASWSLPSSIRFLHLQDRQVSLTGGSSALQNRRRSKTAMHATYSPAGPGEEWTADQERTAMEEVLGRVPPSSQETSSLAAETRLLRQQTQELVKEIRLLRESLQQRKGAQAGSATRQHDEVGNFKALREASLSCSSISIRLLRVAMIPHNGVGLRLLLFSLSTLVACSWQPEGADPYEILGLPRGQLAGLKQAYRKAALKWHPDKVPEAQKEEAEQRFIQIAWAYEVLSDAGRRRAFDDPRPQRQPGQPSHDREDARNRRDFSMEQAAKIFKDVFGDASAEYRDLIEHLARSYHHGSPEQWRRHAEAIRASLGKDAAGNFDVKTSSADGMEHLESTQTVENDGKGTTRKTVTTRHTHTSHQPSGAGPLPILDAVHGQANAEFGAAMASHLAAHEAAVKAAHKAAFDSLPKHGEPTAAVSPAPAPPAVAPAPPPVAPPPAPPVAPPPAPAPPAPAVSKAAAPTPPVASTATAAEPVTSTAARVVSAGWGDGNIADFFLNGRKIDIRGEAGRRGLNVVTIDPDTQQVMSRKTYDVWADPQTENTRLAADINSLPDGRVILVACKVESSTIPCVSSPSVLASAAWRQSRCASACESAMFNTYAISNPIKVEPELEQEWNSVQHTRIPAQRLSNDKFFEEELDRFGAISVKKLFMKDNLMKAYERGAYERQHRQPSQQVRVPLEKLHEVCCKLHGQPYIPTGDAKWLPWNPLTWDDSVAKSSPKKAKQRVSLLANDQEAHSEAMRERRIFDLVDELGHKVETDQVQSIRHPEVFLALQSGVPSKLRCELLERLKHQCKLLAERNAATEKQRAIEAAKKQEAEKPTKSSRAWSLSALRRFTGARQAWDSGMENLDARAISALWSAGASVPGGKEREGYALIGIKGSEALAEQQGGRVEIEGQLPFFVRHPPPLPPSSPSPPPMPAAAQPQQFSPPTWAKEPAAPKPPSTFPTAPPTAEPAQKVRVPKLQVDPQGGVTYQDEMVERDGKPEEQGQSWQEVVLMLDKLQAKIKAKRLAGA</sequence>
<feature type="compositionally biased region" description="Low complexity" evidence="1">
    <location>
        <begin position="946"/>
        <end position="956"/>
    </location>
</feature>
<feature type="compositionally biased region" description="Pro residues" evidence="1">
    <location>
        <begin position="930"/>
        <end position="945"/>
    </location>
</feature>
<dbReference type="InterPro" id="IPR018253">
    <property type="entry name" value="DnaJ_domain_CS"/>
</dbReference>
<feature type="compositionally biased region" description="Low complexity" evidence="1">
    <location>
        <begin position="480"/>
        <end position="498"/>
    </location>
</feature>
<dbReference type="GO" id="GO:0044183">
    <property type="term" value="F:protein folding chaperone"/>
    <property type="evidence" value="ECO:0007669"/>
    <property type="project" value="TreeGrafter"/>
</dbReference>